<evidence type="ECO:0000256" key="1">
    <source>
        <dbReference type="ARBA" id="ARBA00022729"/>
    </source>
</evidence>
<protein>
    <recommendedName>
        <fullName evidence="7">Ig-like domain-containing protein</fullName>
    </recommendedName>
</protein>
<keyword evidence="3" id="KW-0325">Glycoprotein</keyword>
<evidence type="ECO:0000259" key="7">
    <source>
        <dbReference type="PROSITE" id="PS50835"/>
    </source>
</evidence>
<feature type="compositionally biased region" description="Pro residues" evidence="5">
    <location>
        <begin position="9"/>
        <end position="22"/>
    </location>
</feature>
<name>A0A8B9FNE2_9PSIT</name>
<dbReference type="InterPro" id="IPR003599">
    <property type="entry name" value="Ig_sub"/>
</dbReference>
<dbReference type="InterPro" id="IPR036179">
    <property type="entry name" value="Ig-like_dom_sf"/>
</dbReference>
<dbReference type="SMART" id="SM00409">
    <property type="entry name" value="IG"/>
    <property type="match status" value="1"/>
</dbReference>
<dbReference type="InterPro" id="IPR051755">
    <property type="entry name" value="Ig-like_CS_Receptor"/>
</dbReference>
<dbReference type="FunFam" id="2.60.40.10:FF:000295">
    <property type="entry name" value="Tyrosine-protein phosphatase non-receptor type substrate 1"/>
    <property type="match status" value="1"/>
</dbReference>
<dbReference type="Proteomes" id="UP000694522">
    <property type="component" value="Unplaced"/>
</dbReference>
<dbReference type="PROSITE" id="PS50835">
    <property type="entry name" value="IG_LIKE"/>
    <property type="match status" value="1"/>
</dbReference>
<accession>A0A8B9FNE2</accession>
<reference evidence="8" key="2">
    <citation type="submission" date="2025-09" db="UniProtKB">
        <authorList>
            <consortium name="Ensembl"/>
        </authorList>
    </citation>
    <scope>IDENTIFICATION</scope>
</reference>
<keyword evidence="9" id="KW-1185">Reference proteome</keyword>
<feature type="transmembrane region" description="Helical" evidence="6">
    <location>
        <begin position="148"/>
        <end position="169"/>
    </location>
</feature>
<evidence type="ECO:0000256" key="2">
    <source>
        <dbReference type="ARBA" id="ARBA00023157"/>
    </source>
</evidence>
<evidence type="ECO:0000256" key="4">
    <source>
        <dbReference type="ARBA" id="ARBA00023319"/>
    </source>
</evidence>
<feature type="domain" description="Ig-like" evidence="7">
    <location>
        <begin position="22"/>
        <end position="116"/>
    </location>
</feature>
<dbReference type="SUPFAM" id="SSF48726">
    <property type="entry name" value="Immunoglobulin"/>
    <property type="match status" value="1"/>
</dbReference>
<dbReference type="InterPro" id="IPR013106">
    <property type="entry name" value="Ig_V-set"/>
</dbReference>
<dbReference type="SMART" id="SM00406">
    <property type="entry name" value="IGv"/>
    <property type="match status" value="1"/>
</dbReference>
<evidence type="ECO:0000256" key="5">
    <source>
        <dbReference type="SAM" id="MobiDB-lite"/>
    </source>
</evidence>
<dbReference type="Pfam" id="PF07686">
    <property type="entry name" value="V-set"/>
    <property type="match status" value="1"/>
</dbReference>
<sequence length="261" mass="27403">MAGPAAAAPLPPGQLCPGPPQPSGAGAQLAQGFELHQPQVKLSVTAGDTLTLTCTTSGDGPIGPVKWLKGCSSENETIYDQKGTFPRVTRAQSGSNTDFTIHIRDVRPEDAGTYCCVKFQKSVHGVSVFQCGKGTEVTLNEAALDPSMVAVAAVLCFLLLVFFIALCMYRRKFRGKAESRDPARPVAGGGFLPIPLRCCAGAPSSPSQALDPETSHLPSQQSSKEDNIHYADLQPLPAAPQHGRSPGTACSEYASIRVAAK</sequence>
<keyword evidence="4" id="KW-0393">Immunoglobulin domain</keyword>
<keyword evidence="6" id="KW-1133">Transmembrane helix</keyword>
<dbReference type="Gene3D" id="2.60.40.10">
    <property type="entry name" value="Immunoglobulins"/>
    <property type="match status" value="1"/>
</dbReference>
<proteinExistence type="predicted"/>
<keyword evidence="1" id="KW-0732">Signal</keyword>
<dbReference type="Ensembl" id="ENSACOT00000009867.1">
    <property type="protein sequence ID" value="ENSACOP00000009538.1"/>
    <property type="gene ID" value="ENSACOG00000006659.1"/>
</dbReference>
<reference evidence="8" key="1">
    <citation type="submission" date="2025-08" db="UniProtKB">
        <authorList>
            <consortium name="Ensembl"/>
        </authorList>
    </citation>
    <scope>IDENTIFICATION</scope>
</reference>
<organism evidence="8 9">
    <name type="scientific">Amazona collaria</name>
    <name type="common">yellow-billed parrot</name>
    <dbReference type="NCBI Taxonomy" id="241587"/>
    <lineage>
        <taxon>Eukaryota</taxon>
        <taxon>Metazoa</taxon>
        <taxon>Chordata</taxon>
        <taxon>Craniata</taxon>
        <taxon>Vertebrata</taxon>
        <taxon>Euteleostomi</taxon>
        <taxon>Archelosauria</taxon>
        <taxon>Archosauria</taxon>
        <taxon>Dinosauria</taxon>
        <taxon>Saurischia</taxon>
        <taxon>Theropoda</taxon>
        <taxon>Coelurosauria</taxon>
        <taxon>Aves</taxon>
        <taxon>Neognathae</taxon>
        <taxon>Neoaves</taxon>
        <taxon>Telluraves</taxon>
        <taxon>Australaves</taxon>
        <taxon>Psittaciformes</taxon>
        <taxon>Psittacidae</taxon>
        <taxon>Amazona</taxon>
    </lineage>
</organism>
<evidence type="ECO:0000256" key="3">
    <source>
        <dbReference type="ARBA" id="ARBA00023180"/>
    </source>
</evidence>
<evidence type="ECO:0000313" key="9">
    <source>
        <dbReference type="Proteomes" id="UP000694522"/>
    </source>
</evidence>
<feature type="region of interest" description="Disordered" evidence="5">
    <location>
        <begin position="203"/>
        <end position="249"/>
    </location>
</feature>
<dbReference type="InterPro" id="IPR007110">
    <property type="entry name" value="Ig-like_dom"/>
</dbReference>
<evidence type="ECO:0000256" key="6">
    <source>
        <dbReference type="SAM" id="Phobius"/>
    </source>
</evidence>
<dbReference type="InterPro" id="IPR013783">
    <property type="entry name" value="Ig-like_fold"/>
</dbReference>
<keyword evidence="6" id="KW-0812">Transmembrane</keyword>
<dbReference type="PANTHER" id="PTHR19971">
    <property type="entry name" value="SIGNAL-REGULATORY PROTEIN BETA"/>
    <property type="match status" value="1"/>
</dbReference>
<keyword evidence="2" id="KW-1015">Disulfide bond</keyword>
<feature type="region of interest" description="Disordered" evidence="5">
    <location>
        <begin position="1"/>
        <end position="27"/>
    </location>
</feature>
<dbReference type="AlphaFoldDB" id="A0A8B9FNE2"/>
<evidence type="ECO:0000313" key="8">
    <source>
        <dbReference type="Ensembl" id="ENSACOP00000009538.1"/>
    </source>
</evidence>
<keyword evidence="6" id="KW-0472">Membrane</keyword>